<feature type="region of interest" description="Disordered" evidence="1">
    <location>
        <begin position="71"/>
        <end position="90"/>
    </location>
</feature>
<dbReference type="EMBL" id="JAQNDK010000002">
    <property type="protein sequence ID" value="MDC0679800.1"/>
    <property type="molecule type" value="Genomic_DNA"/>
</dbReference>
<evidence type="ECO:0000256" key="1">
    <source>
        <dbReference type="SAM" id="MobiDB-lite"/>
    </source>
</evidence>
<organism evidence="2 3">
    <name type="scientific">Sorangium atrum</name>
    <dbReference type="NCBI Taxonomy" id="2995308"/>
    <lineage>
        <taxon>Bacteria</taxon>
        <taxon>Pseudomonadati</taxon>
        <taxon>Myxococcota</taxon>
        <taxon>Polyangia</taxon>
        <taxon>Polyangiales</taxon>
        <taxon>Polyangiaceae</taxon>
        <taxon>Sorangium</taxon>
    </lineage>
</organism>
<evidence type="ECO:0000313" key="2">
    <source>
        <dbReference type="EMBL" id="MDC0679800.1"/>
    </source>
</evidence>
<gene>
    <name evidence="2" type="ORF">POL72_18815</name>
</gene>
<sequence>MDTETIKARFMREWPTARVHWEEPMYVMPDNSEGTIEPRYVFAFSIESISDGQQVLSRRRHIGYSVEDAGAAAQDYTERANPDTAGDVRR</sequence>
<protein>
    <recommendedName>
        <fullName evidence="4">Transcriptional regulator</fullName>
    </recommendedName>
</protein>
<dbReference type="Proteomes" id="UP001217485">
    <property type="component" value="Unassembled WGS sequence"/>
</dbReference>
<keyword evidence="3" id="KW-1185">Reference proteome</keyword>
<feature type="compositionally biased region" description="Basic and acidic residues" evidence="1">
    <location>
        <begin position="76"/>
        <end position="90"/>
    </location>
</feature>
<name>A0ABT5C060_9BACT</name>
<evidence type="ECO:0008006" key="4">
    <source>
        <dbReference type="Google" id="ProtNLM"/>
    </source>
</evidence>
<proteinExistence type="predicted"/>
<dbReference type="RefSeq" id="WP_272096802.1">
    <property type="nucleotide sequence ID" value="NZ_JAQNDK010000002.1"/>
</dbReference>
<comment type="caution">
    <text evidence="2">The sequence shown here is derived from an EMBL/GenBank/DDBJ whole genome shotgun (WGS) entry which is preliminary data.</text>
</comment>
<accession>A0ABT5C060</accession>
<evidence type="ECO:0000313" key="3">
    <source>
        <dbReference type="Proteomes" id="UP001217485"/>
    </source>
</evidence>
<reference evidence="2 3" key="1">
    <citation type="submission" date="2023-01" db="EMBL/GenBank/DDBJ databases">
        <title>Minimal conservation of predation-associated metabolite biosynthetic gene clusters underscores biosynthetic potential of Myxococcota including descriptions for ten novel species: Archangium lansinium sp. nov., Myxococcus landrumus sp. nov., Nannocystis bai.</title>
        <authorList>
            <person name="Ahearne A."/>
            <person name="Stevens C."/>
            <person name="Dowd S."/>
        </authorList>
    </citation>
    <scope>NUCLEOTIDE SEQUENCE [LARGE SCALE GENOMIC DNA]</scope>
    <source>
        <strain evidence="2 3">WIWO2</strain>
    </source>
</reference>